<keyword evidence="1" id="KW-1133">Transmembrane helix</keyword>
<proteinExistence type="predicted"/>
<dbReference type="EMBL" id="CABPSA010000001">
    <property type="protein sequence ID" value="VVD74251.1"/>
    <property type="molecule type" value="Genomic_DNA"/>
</dbReference>
<dbReference type="AlphaFoldDB" id="A0A5E4SGF7"/>
<name>A0A5E4SGF7_9BURK</name>
<feature type="transmembrane region" description="Helical" evidence="1">
    <location>
        <begin position="61"/>
        <end position="78"/>
    </location>
</feature>
<organism evidence="2 3">
    <name type="scientific">Pandoraea commovens</name>
    <dbReference type="NCBI Taxonomy" id="2508289"/>
    <lineage>
        <taxon>Bacteria</taxon>
        <taxon>Pseudomonadati</taxon>
        <taxon>Pseudomonadota</taxon>
        <taxon>Betaproteobacteria</taxon>
        <taxon>Burkholderiales</taxon>
        <taxon>Burkholderiaceae</taxon>
        <taxon>Pandoraea</taxon>
    </lineage>
</organism>
<evidence type="ECO:0000256" key="1">
    <source>
        <dbReference type="SAM" id="Phobius"/>
    </source>
</evidence>
<keyword evidence="1" id="KW-0812">Transmembrane</keyword>
<keyword evidence="1" id="KW-0472">Membrane</keyword>
<gene>
    <name evidence="2" type="ORF">PCO31010_00786</name>
</gene>
<feature type="transmembrane region" description="Helical" evidence="1">
    <location>
        <begin position="6"/>
        <end position="23"/>
    </location>
</feature>
<dbReference type="Proteomes" id="UP000343335">
    <property type="component" value="Unassembled WGS sequence"/>
</dbReference>
<reference evidence="2 3" key="1">
    <citation type="submission" date="2019-08" db="EMBL/GenBank/DDBJ databases">
        <authorList>
            <person name="Peeters C."/>
        </authorList>
    </citation>
    <scope>NUCLEOTIDE SEQUENCE [LARGE SCALE GENOMIC DNA]</scope>
    <source>
        <strain evidence="2 3">LMG 31010</strain>
    </source>
</reference>
<evidence type="ECO:0000313" key="3">
    <source>
        <dbReference type="Proteomes" id="UP000343335"/>
    </source>
</evidence>
<evidence type="ECO:0000313" key="2">
    <source>
        <dbReference type="EMBL" id="VVD74251.1"/>
    </source>
</evidence>
<protein>
    <submittedName>
        <fullName evidence="2">Holin</fullName>
    </submittedName>
</protein>
<dbReference type="RefSeq" id="WP_246184429.1">
    <property type="nucleotide sequence ID" value="NZ_CABPSA010000001.1"/>
</dbReference>
<sequence length="93" mass="10289">MIWVWVFFIANVIVLAGCIWLALSDAIKTGLWGTTGFSAIGLASVGNLFKPFWMRHAIDGPEVLMLVGLAIVSIWLMARKVYWMSKGRGHGSH</sequence>
<accession>A0A5E4SGF7</accession>